<dbReference type="InterPro" id="IPR005467">
    <property type="entry name" value="His_kinase_dom"/>
</dbReference>
<dbReference type="Pfam" id="PF00072">
    <property type="entry name" value="Response_reg"/>
    <property type="match status" value="1"/>
</dbReference>
<dbReference type="CDD" id="cd17546">
    <property type="entry name" value="REC_hyHK_CKI1_RcsC-like"/>
    <property type="match status" value="1"/>
</dbReference>
<keyword evidence="7" id="KW-0472">Membrane</keyword>
<feature type="transmembrane region" description="Helical" evidence="7">
    <location>
        <begin position="229"/>
        <end position="246"/>
    </location>
</feature>
<dbReference type="EC" id="2.7.13.3" evidence="2"/>
<dbReference type="SMART" id="SM00448">
    <property type="entry name" value="REC"/>
    <property type="match status" value="1"/>
</dbReference>
<dbReference type="GO" id="GO:0000155">
    <property type="term" value="F:phosphorelay sensor kinase activity"/>
    <property type="evidence" value="ECO:0007669"/>
    <property type="project" value="TreeGrafter"/>
</dbReference>
<dbReference type="InterPro" id="IPR011006">
    <property type="entry name" value="CheY-like_superfamily"/>
</dbReference>
<proteinExistence type="predicted"/>
<feature type="transmembrane region" description="Helical" evidence="7">
    <location>
        <begin position="105"/>
        <end position="128"/>
    </location>
</feature>
<dbReference type="Proteomes" id="UP000305948">
    <property type="component" value="Unassembled WGS sequence"/>
</dbReference>
<dbReference type="PROSITE" id="PS50109">
    <property type="entry name" value="HIS_KIN"/>
    <property type="match status" value="1"/>
</dbReference>
<keyword evidence="7" id="KW-1133">Transmembrane helix</keyword>
<feature type="transmembrane region" description="Helical" evidence="7">
    <location>
        <begin position="204"/>
        <end position="222"/>
    </location>
</feature>
<evidence type="ECO:0000256" key="7">
    <source>
        <dbReference type="SAM" id="Phobius"/>
    </source>
</evidence>
<dbReference type="SMART" id="SM00387">
    <property type="entry name" value="HATPase_c"/>
    <property type="match status" value="1"/>
</dbReference>
<dbReference type="GO" id="GO:0005886">
    <property type="term" value="C:plasma membrane"/>
    <property type="evidence" value="ECO:0007669"/>
    <property type="project" value="TreeGrafter"/>
</dbReference>
<evidence type="ECO:0000256" key="3">
    <source>
        <dbReference type="ARBA" id="ARBA00022679"/>
    </source>
</evidence>
<keyword evidence="11" id="KW-1185">Reference proteome</keyword>
<evidence type="ECO:0000313" key="10">
    <source>
        <dbReference type="EMBL" id="TFK48405.1"/>
    </source>
</evidence>
<feature type="compositionally biased region" description="Polar residues" evidence="6">
    <location>
        <begin position="826"/>
        <end position="849"/>
    </location>
</feature>
<dbReference type="PANTHER" id="PTHR43047:SF66">
    <property type="entry name" value="HISKA"/>
    <property type="match status" value="1"/>
</dbReference>
<dbReference type="InterPro" id="IPR036890">
    <property type="entry name" value="HATPase_C_sf"/>
</dbReference>
<feature type="region of interest" description="Disordered" evidence="6">
    <location>
        <begin position="825"/>
        <end position="850"/>
    </location>
</feature>
<feature type="region of interest" description="Disordered" evidence="6">
    <location>
        <begin position="489"/>
        <end position="515"/>
    </location>
</feature>
<dbReference type="InterPro" id="IPR003594">
    <property type="entry name" value="HATPase_dom"/>
</dbReference>
<evidence type="ECO:0000256" key="6">
    <source>
        <dbReference type="SAM" id="MobiDB-lite"/>
    </source>
</evidence>
<gene>
    <name evidence="10" type="ORF">OE88DRAFT_1713978</name>
</gene>
<feature type="compositionally biased region" description="Basic and acidic residues" evidence="6">
    <location>
        <begin position="669"/>
        <end position="683"/>
    </location>
</feature>
<keyword evidence="3" id="KW-0808">Transferase</keyword>
<feature type="region of interest" description="Disordered" evidence="6">
    <location>
        <begin position="661"/>
        <end position="685"/>
    </location>
</feature>
<organism evidence="10 11">
    <name type="scientific">Heliocybe sulcata</name>
    <dbReference type="NCBI Taxonomy" id="5364"/>
    <lineage>
        <taxon>Eukaryota</taxon>
        <taxon>Fungi</taxon>
        <taxon>Dikarya</taxon>
        <taxon>Basidiomycota</taxon>
        <taxon>Agaricomycotina</taxon>
        <taxon>Agaricomycetes</taxon>
        <taxon>Gloeophyllales</taxon>
        <taxon>Gloeophyllaceae</taxon>
        <taxon>Heliocybe</taxon>
    </lineage>
</organism>
<feature type="domain" description="Response regulatory" evidence="9">
    <location>
        <begin position="784"/>
        <end position="929"/>
    </location>
</feature>
<dbReference type="GO" id="GO:0009927">
    <property type="term" value="F:histidine phosphotransfer kinase activity"/>
    <property type="evidence" value="ECO:0007669"/>
    <property type="project" value="TreeGrafter"/>
</dbReference>
<evidence type="ECO:0000256" key="1">
    <source>
        <dbReference type="ARBA" id="ARBA00000085"/>
    </source>
</evidence>
<dbReference type="InterPro" id="IPR004358">
    <property type="entry name" value="Sig_transdc_His_kin-like_C"/>
</dbReference>
<protein>
    <recommendedName>
        <fullName evidence="2">histidine kinase</fullName>
        <ecNumber evidence="2">2.7.13.3</ecNumber>
    </recommendedName>
</protein>
<feature type="modified residue" description="4-aspartylphosphate" evidence="5">
    <location>
        <position position="864"/>
    </location>
</feature>
<evidence type="ECO:0000256" key="4">
    <source>
        <dbReference type="ARBA" id="ARBA00022777"/>
    </source>
</evidence>
<feature type="region of interest" description="Disordered" evidence="6">
    <location>
        <begin position="20"/>
        <end position="50"/>
    </location>
</feature>
<keyword evidence="4" id="KW-0418">Kinase</keyword>
<evidence type="ECO:0000256" key="2">
    <source>
        <dbReference type="ARBA" id="ARBA00012438"/>
    </source>
</evidence>
<dbReference type="Pfam" id="PF02518">
    <property type="entry name" value="HATPase_c"/>
    <property type="match status" value="1"/>
</dbReference>
<accession>A0A5C3MU98</accession>
<dbReference type="OrthoDB" id="60033at2759"/>
<evidence type="ECO:0000259" key="9">
    <source>
        <dbReference type="PROSITE" id="PS50110"/>
    </source>
</evidence>
<dbReference type="PROSITE" id="PS50110">
    <property type="entry name" value="RESPONSE_REGULATORY"/>
    <property type="match status" value="1"/>
</dbReference>
<feature type="region of interest" description="Disordered" evidence="6">
    <location>
        <begin position="700"/>
        <end position="759"/>
    </location>
</feature>
<dbReference type="PANTHER" id="PTHR43047">
    <property type="entry name" value="TWO-COMPONENT HISTIDINE PROTEIN KINASE"/>
    <property type="match status" value="1"/>
</dbReference>
<dbReference type="EMBL" id="ML213519">
    <property type="protein sequence ID" value="TFK48405.1"/>
    <property type="molecule type" value="Genomic_DNA"/>
</dbReference>
<dbReference type="STRING" id="5364.A0A5C3MU98"/>
<dbReference type="Gene3D" id="3.40.50.2300">
    <property type="match status" value="1"/>
</dbReference>
<feature type="transmembrane region" description="Helical" evidence="7">
    <location>
        <begin position="134"/>
        <end position="153"/>
    </location>
</feature>
<evidence type="ECO:0000256" key="5">
    <source>
        <dbReference type="PROSITE-ProRule" id="PRU00169"/>
    </source>
</evidence>
<sequence length="947" mass="105116">MDSLDEDGVVDEVVVDRMWSEDMKSSVSPSDFEGTPEKSTTHQPGTTTDHESFTQIEGFWASSTPLLFLRGMIWPPIDRFFHLRFDDAPIEEHYTKENWFVKKPLAIWASLFYVLNWVLACGFIPKPLVLSDNIYYFGIATAVTIPLPPMVIFDWPRDHNVFYQLFLCFSTWSWSCYQLVQMYCCGFYTNGESHTFFSCGNKDFLATFYWSAGLSTISLFGLKQHRLPHMIGAICWLVLACVLIIPDRHTWTRNVLNHVVYQSFLLYVHYTRENGERRLYMLRDQVKKAWRTTQKARINEGKAADSKRRLTSLIWDLAGVQVRVPLNTALLAVQNMEAAGTVPKNQQIEFKALEGSLSMMSKVLNDVLDFDRMDSGRFESVSKPYSFHHVMRSLLVPLQLATNARNLELVTEFDENIDLVSRRAAYLAMGHQPDVVEKLVQEHPDEDGIVCGDETRFRQIITNLASNACKFTQSGGKLSVRTQLVMPSVAPPAHSSCEPPCSETDFTDHTDGSKVPDSAVLDVEEGFGDKVLGHHVLSATHLSQHNLHHAQGNPLEWIVVRIEVTDTGCGIKPKDMAHSKLFSAFNQTEQGRQQGGKGTGLGLALVRQIVMLSRGRLGVRSKVGEGSTFWVELPLGVGTKAIQGATPRPNLVERSDELGIPSLLSDGQHTSDKPEKIARDKRTSSAFTTIMEQGGLVELIPSKPGEAPVLTRTIGDPNTGTGPDKATPREMWQPPPPEPSSPTDAPRTTARPSHVDLPKPRQFTAYDFVDPAVSSSSTLAPAGYLSFVDDDPLTRMLMKRLLTRVGCRVSTAENGEVALEMILNGTRPSAETPGSQGSEPAESSASGTGPQIAEESRFAAVFLDNQMPVLSGLDTVAKLREAGRRDFVVGVTGNALLQDQEDYLQAGVDYVLTKPVLEKSLRSMLALADERRKRAQLEHQSPPQPSS</sequence>
<evidence type="ECO:0000313" key="11">
    <source>
        <dbReference type="Proteomes" id="UP000305948"/>
    </source>
</evidence>
<evidence type="ECO:0000259" key="8">
    <source>
        <dbReference type="PROSITE" id="PS50109"/>
    </source>
</evidence>
<dbReference type="SUPFAM" id="SSF52172">
    <property type="entry name" value="CheY-like"/>
    <property type="match status" value="1"/>
</dbReference>
<comment type="catalytic activity">
    <reaction evidence="1">
        <text>ATP + protein L-histidine = ADP + protein N-phospho-L-histidine.</text>
        <dbReference type="EC" id="2.7.13.3"/>
    </reaction>
</comment>
<dbReference type="Gene3D" id="3.30.565.10">
    <property type="entry name" value="Histidine kinase-like ATPase, C-terminal domain"/>
    <property type="match status" value="1"/>
</dbReference>
<reference evidence="10 11" key="1">
    <citation type="journal article" date="2019" name="Nat. Ecol. Evol.">
        <title>Megaphylogeny resolves global patterns of mushroom evolution.</title>
        <authorList>
            <person name="Varga T."/>
            <person name="Krizsan K."/>
            <person name="Foldi C."/>
            <person name="Dima B."/>
            <person name="Sanchez-Garcia M."/>
            <person name="Sanchez-Ramirez S."/>
            <person name="Szollosi G.J."/>
            <person name="Szarkandi J.G."/>
            <person name="Papp V."/>
            <person name="Albert L."/>
            <person name="Andreopoulos W."/>
            <person name="Angelini C."/>
            <person name="Antonin V."/>
            <person name="Barry K.W."/>
            <person name="Bougher N.L."/>
            <person name="Buchanan P."/>
            <person name="Buyck B."/>
            <person name="Bense V."/>
            <person name="Catcheside P."/>
            <person name="Chovatia M."/>
            <person name="Cooper J."/>
            <person name="Damon W."/>
            <person name="Desjardin D."/>
            <person name="Finy P."/>
            <person name="Geml J."/>
            <person name="Haridas S."/>
            <person name="Hughes K."/>
            <person name="Justo A."/>
            <person name="Karasinski D."/>
            <person name="Kautmanova I."/>
            <person name="Kiss B."/>
            <person name="Kocsube S."/>
            <person name="Kotiranta H."/>
            <person name="LaButti K.M."/>
            <person name="Lechner B.E."/>
            <person name="Liimatainen K."/>
            <person name="Lipzen A."/>
            <person name="Lukacs Z."/>
            <person name="Mihaltcheva S."/>
            <person name="Morgado L.N."/>
            <person name="Niskanen T."/>
            <person name="Noordeloos M.E."/>
            <person name="Ohm R.A."/>
            <person name="Ortiz-Santana B."/>
            <person name="Ovrebo C."/>
            <person name="Racz N."/>
            <person name="Riley R."/>
            <person name="Savchenko A."/>
            <person name="Shiryaev A."/>
            <person name="Soop K."/>
            <person name="Spirin V."/>
            <person name="Szebenyi C."/>
            <person name="Tomsovsky M."/>
            <person name="Tulloss R.E."/>
            <person name="Uehling J."/>
            <person name="Grigoriev I.V."/>
            <person name="Vagvolgyi C."/>
            <person name="Papp T."/>
            <person name="Martin F.M."/>
            <person name="Miettinen O."/>
            <person name="Hibbett D.S."/>
            <person name="Nagy L.G."/>
        </authorList>
    </citation>
    <scope>NUCLEOTIDE SEQUENCE [LARGE SCALE GENOMIC DNA]</scope>
    <source>
        <strain evidence="10 11">OMC1185</strain>
    </source>
</reference>
<keyword evidence="7" id="KW-0812">Transmembrane</keyword>
<feature type="domain" description="Histidine kinase" evidence="8">
    <location>
        <begin position="317"/>
        <end position="637"/>
    </location>
</feature>
<dbReference type="InterPro" id="IPR001789">
    <property type="entry name" value="Sig_transdc_resp-reg_receiver"/>
</dbReference>
<name>A0A5C3MU98_9AGAM</name>
<feature type="transmembrane region" description="Helical" evidence="7">
    <location>
        <begin position="165"/>
        <end position="189"/>
    </location>
</feature>
<dbReference type="SUPFAM" id="SSF55874">
    <property type="entry name" value="ATPase domain of HSP90 chaperone/DNA topoisomerase II/histidine kinase"/>
    <property type="match status" value="1"/>
</dbReference>
<dbReference type="PRINTS" id="PR00344">
    <property type="entry name" value="BCTRLSENSOR"/>
</dbReference>
<dbReference type="AlphaFoldDB" id="A0A5C3MU98"/>
<keyword evidence="5" id="KW-0597">Phosphoprotein</keyword>